<protein>
    <submittedName>
        <fullName evidence="2">Uncharacterized protein</fullName>
    </submittedName>
</protein>
<accession>A0A554VRS0</accession>
<gene>
    <name evidence="2" type="ORF">FOF46_01590</name>
</gene>
<feature type="chain" id="PRO_5021699286" evidence="1">
    <location>
        <begin position="18"/>
        <end position="107"/>
    </location>
</feature>
<dbReference type="EMBL" id="VLNR01000002">
    <property type="protein sequence ID" value="TSE11350.1"/>
    <property type="molecule type" value="Genomic_DNA"/>
</dbReference>
<dbReference type="RefSeq" id="WP_143915267.1">
    <property type="nucleotide sequence ID" value="NZ_CANMIK010000084.1"/>
</dbReference>
<evidence type="ECO:0000313" key="3">
    <source>
        <dbReference type="Proteomes" id="UP000318833"/>
    </source>
</evidence>
<name>A0A554VRS0_9FLAO</name>
<comment type="caution">
    <text evidence="2">The sequence shown here is derived from an EMBL/GenBank/DDBJ whole genome shotgun (WGS) entry which is preliminary data.</text>
</comment>
<dbReference type="AlphaFoldDB" id="A0A554VRS0"/>
<evidence type="ECO:0000313" key="2">
    <source>
        <dbReference type="EMBL" id="TSE11350.1"/>
    </source>
</evidence>
<dbReference type="Proteomes" id="UP000318833">
    <property type="component" value="Unassembled WGS sequence"/>
</dbReference>
<keyword evidence="1" id="KW-0732">Signal</keyword>
<feature type="signal peptide" evidence="1">
    <location>
        <begin position="1"/>
        <end position="17"/>
    </location>
</feature>
<reference evidence="2 3" key="1">
    <citation type="submission" date="2019-07" db="EMBL/GenBank/DDBJ databases">
        <title>The draft genome sequence of Aquimarina algiphila M91.</title>
        <authorList>
            <person name="Meng X."/>
        </authorList>
    </citation>
    <scope>NUCLEOTIDE SEQUENCE [LARGE SCALE GENOMIC DNA]</scope>
    <source>
        <strain evidence="2 3">M91</strain>
    </source>
</reference>
<evidence type="ECO:0000256" key="1">
    <source>
        <dbReference type="SAM" id="SignalP"/>
    </source>
</evidence>
<sequence>MARIILHIFMMFTTMFAYTNITTKAIHQEITTKYFINDIEVTEKRFNKKLESLEETGGWFCLDTNTGGVTGYKCKDKSEQEYTYECTLDLVKSECRLTKTSINISKF</sequence>
<dbReference type="OrthoDB" id="1452360at2"/>
<proteinExistence type="predicted"/>
<keyword evidence="3" id="KW-1185">Reference proteome</keyword>
<organism evidence="2 3">
    <name type="scientific">Aquimarina algiphila</name>
    <dbReference type="NCBI Taxonomy" id="2047982"/>
    <lineage>
        <taxon>Bacteria</taxon>
        <taxon>Pseudomonadati</taxon>
        <taxon>Bacteroidota</taxon>
        <taxon>Flavobacteriia</taxon>
        <taxon>Flavobacteriales</taxon>
        <taxon>Flavobacteriaceae</taxon>
        <taxon>Aquimarina</taxon>
    </lineage>
</organism>